<name>A0ABX0V273_9HYPH</name>
<accession>A0ABX0V273</accession>
<comment type="caution">
    <text evidence="1">The sequence shown here is derived from an EMBL/GenBank/DDBJ whole genome shotgun (WGS) entry which is preliminary data.</text>
</comment>
<evidence type="ECO:0000313" key="2">
    <source>
        <dbReference type="Proteomes" id="UP001429580"/>
    </source>
</evidence>
<organism evidence="1 2">
    <name type="scientific">Pseudochelatococcus lubricantis</name>
    <dbReference type="NCBI Taxonomy" id="1538102"/>
    <lineage>
        <taxon>Bacteria</taxon>
        <taxon>Pseudomonadati</taxon>
        <taxon>Pseudomonadota</taxon>
        <taxon>Alphaproteobacteria</taxon>
        <taxon>Hyphomicrobiales</taxon>
        <taxon>Chelatococcaceae</taxon>
        <taxon>Pseudochelatococcus</taxon>
    </lineage>
</organism>
<dbReference type="EMBL" id="JAASQI010000002">
    <property type="protein sequence ID" value="NIJ57171.1"/>
    <property type="molecule type" value="Genomic_DNA"/>
</dbReference>
<keyword evidence="2" id="KW-1185">Reference proteome</keyword>
<protein>
    <submittedName>
        <fullName evidence="1">Uncharacterized protein</fullName>
    </submittedName>
</protein>
<dbReference type="RefSeq" id="WP_166949436.1">
    <property type="nucleotide sequence ID" value="NZ_JAASQI010000002.1"/>
</dbReference>
<evidence type="ECO:0000313" key="1">
    <source>
        <dbReference type="EMBL" id="NIJ57171.1"/>
    </source>
</evidence>
<gene>
    <name evidence="1" type="ORF">FHS82_000997</name>
</gene>
<proteinExistence type="predicted"/>
<reference evidence="1 2" key="1">
    <citation type="submission" date="2020-03" db="EMBL/GenBank/DDBJ databases">
        <title>Genomic Encyclopedia of Type Strains, Phase IV (KMG-IV): sequencing the most valuable type-strain genomes for metagenomic binning, comparative biology and taxonomic classification.</title>
        <authorList>
            <person name="Goeker M."/>
        </authorList>
    </citation>
    <scope>NUCLEOTIDE SEQUENCE [LARGE SCALE GENOMIC DNA]</scope>
    <source>
        <strain evidence="1 2">DSM 103870</strain>
    </source>
</reference>
<sequence length="218" mass="24622">MGKKPHDLSSEDASIAAAKSRTKYYGIQWKNTFSDMGEYPRWDDFNEPQQQQEVIGSLVSIYSYLHYRSDKDDKLEAERLEVLRCLTKVQRKTLAAAMGVNESDLSPRARRRAYGVDANDHETLLPLFALETGQSCGLLLEGFRRAEIRRLEYKAYRIRSGSFDDAAKISDEGWSRRNAEIFGAAEALSRLTEEARLAHLASENGAQTAKEEAHAEGE</sequence>
<dbReference type="Proteomes" id="UP001429580">
    <property type="component" value="Unassembled WGS sequence"/>
</dbReference>